<dbReference type="Proteomes" id="UP000051870">
    <property type="component" value="Unassembled WGS sequence"/>
</dbReference>
<protein>
    <recommendedName>
        <fullName evidence="4">DUF3604 domain-containing protein</fullName>
    </recommendedName>
</protein>
<dbReference type="EMBL" id="CYTW01000002">
    <property type="protein sequence ID" value="CUJ99610.1"/>
    <property type="molecule type" value="Genomic_DNA"/>
</dbReference>
<evidence type="ECO:0000313" key="3">
    <source>
        <dbReference type="Proteomes" id="UP000051870"/>
    </source>
</evidence>
<feature type="signal peptide" evidence="1">
    <location>
        <begin position="1"/>
        <end position="23"/>
    </location>
</feature>
<dbReference type="RefSeq" id="WP_058311414.1">
    <property type="nucleotide sequence ID" value="NZ_CYTW01000002.1"/>
</dbReference>
<keyword evidence="1" id="KW-0732">Signal</keyword>
<dbReference type="AlphaFoldDB" id="A0A0P1I9M1"/>
<sequence>MKLRVTTFVSTILLLGASSVAIAQDAPTGEDAATVLKGRPYSPNADRGFPDQVLFGDTHVHSALSADAGGGGTSLMPRDMYRFARGEQVNSNTGQPVKLSRPFDFYMLTEHTDGMGVITDIMKGAPNIMADAQGKAFHEAFAKGGEDAKQASIDLIAQFSQGTLSEALLYQPGSAGYDNTWRDLVHAAEEFNDPHRFTTMIAYEWTSLTEGNNLHRNVIFRDGPERALQVVPFLMAPPAGSPNPRDLWKWMQNYEDTTGGDVLAIPHNPNLSNGIMFALNDTFRDGEAFDPEYLKTRSTWERLVEINQTKGTSEAHPMLSPADDFADYELWDWSNLDLSAPKTPEMLATEYVRETLKNGLAMGAENGTNPFKLGFVGGSDIHTGLTTQDDNNFFGAFAWMEPSPKRAASEAKANTELDIGYKGWQYATPGPTAVWATSNTRAAIFDAMERREVYSTTGPRITLRFFGGYDFSAEDIKTRDLARVGYSKGIPMGGDLVASDGASPNFLVYAMRDPVGANLDRIQIVKGWVDQQGETQEKVYDVVWSDARQQGDDGKLPPVGNTVDLAGPTWTNDIGTAELGTVWTDPDFDAAQHAFYYARVIEIPTPRWPAYDAVRFGVEMPAEVKLITQERAYSSPIWHTPDE</sequence>
<gene>
    <name evidence="2" type="ORF">PH7735_02230</name>
</gene>
<reference evidence="3" key="1">
    <citation type="submission" date="2015-09" db="EMBL/GenBank/DDBJ databases">
        <authorList>
            <person name="Rodrigo-Torres Lidia"/>
            <person name="Arahal R.David."/>
        </authorList>
    </citation>
    <scope>NUCLEOTIDE SEQUENCE [LARGE SCALE GENOMIC DNA]</scope>
    <source>
        <strain evidence="3">CECT 7735</strain>
    </source>
</reference>
<organism evidence="2 3">
    <name type="scientific">Shimia thalassica</name>
    <dbReference type="NCBI Taxonomy" id="1715693"/>
    <lineage>
        <taxon>Bacteria</taxon>
        <taxon>Pseudomonadati</taxon>
        <taxon>Pseudomonadota</taxon>
        <taxon>Alphaproteobacteria</taxon>
        <taxon>Rhodobacterales</taxon>
        <taxon>Roseobacteraceae</taxon>
    </lineage>
</organism>
<evidence type="ECO:0000313" key="2">
    <source>
        <dbReference type="EMBL" id="CUJ99610.1"/>
    </source>
</evidence>
<accession>A0A0P1I9M1</accession>
<dbReference type="InterPro" id="IPR022028">
    <property type="entry name" value="DUF3604"/>
</dbReference>
<evidence type="ECO:0000256" key="1">
    <source>
        <dbReference type="SAM" id="SignalP"/>
    </source>
</evidence>
<evidence type="ECO:0008006" key="4">
    <source>
        <dbReference type="Google" id="ProtNLM"/>
    </source>
</evidence>
<dbReference type="STRING" id="1715693.PH7735_02230"/>
<proteinExistence type="predicted"/>
<feature type="chain" id="PRO_5006065030" description="DUF3604 domain-containing protein" evidence="1">
    <location>
        <begin position="24"/>
        <end position="643"/>
    </location>
</feature>
<dbReference type="Pfam" id="PF12228">
    <property type="entry name" value="DUF3604"/>
    <property type="match status" value="1"/>
</dbReference>
<dbReference type="GeneID" id="83881255"/>
<dbReference type="Gene3D" id="3.20.20.140">
    <property type="entry name" value="Metal-dependent hydrolases"/>
    <property type="match status" value="1"/>
</dbReference>
<keyword evidence="3" id="KW-1185">Reference proteome</keyword>
<name>A0A0P1I9M1_9RHOB</name>